<dbReference type="STRING" id="913024.SAMN05421741_104113"/>
<evidence type="ECO:0008006" key="4">
    <source>
        <dbReference type="Google" id="ProtNLM"/>
    </source>
</evidence>
<gene>
    <name evidence="2" type="ORF">SAMN05421741_104113</name>
</gene>
<sequence length="222" mass="25681">MKKIYLVVLVVLSGINTFAQDTKGKTFLTFDLAPLAVPPSRISIGVSHQITENVFVGAEVGKSFSESWGRVNEKTENYNLFQYRLELGYILTPEKKYVHHYLSADFIGVNHKETLFDSSYIVNNNQENEQRYTYSRIDYHRTKYAFNFNYGMRIFFGHSRKLGVDPKIGLGVNNVKVDFSNARNLKEADRERDIFGFSGRYSLAGKESTVNINFQIRFFFNF</sequence>
<dbReference type="Proteomes" id="UP000199036">
    <property type="component" value="Unassembled WGS sequence"/>
</dbReference>
<evidence type="ECO:0000256" key="1">
    <source>
        <dbReference type="SAM" id="SignalP"/>
    </source>
</evidence>
<protein>
    <recommendedName>
        <fullName evidence="4">Outer membrane protein beta-barrel domain-containing protein</fullName>
    </recommendedName>
</protein>
<name>A0A1I4YD05_9FLAO</name>
<dbReference type="AlphaFoldDB" id="A0A1I4YD05"/>
<dbReference type="EMBL" id="FOVI01000004">
    <property type="protein sequence ID" value="SFN35856.1"/>
    <property type="molecule type" value="Genomic_DNA"/>
</dbReference>
<reference evidence="3" key="1">
    <citation type="submission" date="2016-10" db="EMBL/GenBank/DDBJ databases">
        <authorList>
            <person name="Varghese N."/>
            <person name="Submissions S."/>
        </authorList>
    </citation>
    <scope>NUCLEOTIDE SEQUENCE [LARGE SCALE GENOMIC DNA]</scope>
    <source>
        <strain evidence="3">DS-12</strain>
    </source>
</reference>
<dbReference type="RefSeq" id="WP_091519835.1">
    <property type="nucleotide sequence ID" value="NZ_FOVI01000004.1"/>
</dbReference>
<evidence type="ECO:0000313" key="2">
    <source>
        <dbReference type="EMBL" id="SFN35856.1"/>
    </source>
</evidence>
<evidence type="ECO:0000313" key="3">
    <source>
        <dbReference type="Proteomes" id="UP000199036"/>
    </source>
</evidence>
<proteinExistence type="predicted"/>
<feature type="signal peptide" evidence="1">
    <location>
        <begin position="1"/>
        <end position="19"/>
    </location>
</feature>
<keyword evidence="1" id="KW-0732">Signal</keyword>
<organism evidence="2 3">
    <name type="scientific">Paenimyroides ummariense</name>
    <dbReference type="NCBI Taxonomy" id="913024"/>
    <lineage>
        <taxon>Bacteria</taxon>
        <taxon>Pseudomonadati</taxon>
        <taxon>Bacteroidota</taxon>
        <taxon>Flavobacteriia</taxon>
        <taxon>Flavobacteriales</taxon>
        <taxon>Flavobacteriaceae</taxon>
        <taxon>Paenimyroides</taxon>
    </lineage>
</organism>
<keyword evidence="3" id="KW-1185">Reference proteome</keyword>
<dbReference type="OrthoDB" id="1256349at2"/>
<feature type="chain" id="PRO_5011779427" description="Outer membrane protein beta-barrel domain-containing protein" evidence="1">
    <location>
        <begin position="20"/>
        <end position="222"/>
    </location>
</feature>
<accession>A0A1I4YD05</accession>